<keyword evidence="27" id="KW-1185">Reference proteome</keyword>
<dbReference type="InterPro" id="IPR016039">
    <property type="entry name" value="Thiolase-like"/>
</dbReference>
<sequence length="412" mass="44017">MLRPRIVITGLGVIASNGIGKKNFTAALSKGESGVKRIVDFDPSEFSSHIAGQVFLFDPEKFIDKKDLRRMERFVQFAVAAAKMAIADSGLDLSIENTENIGVIMGSGMGSMERTEKEFRTLFHQGSSRVSPTYLATAIPNTAASQISITLGLRGYSGTTLVACAAGTQAVGEAYYYLQRGDAQIMLAGGTEANITPLYLGAFCNMKALSTQNKNPTAACRPFDRDRDGLVLAEGAGVLVLETLDHALKRDARIYGEIAGFGASSDGYHLTAPDPKARGMRYAMQRALADAQISIDGVDYINAHGTSTRLNDALESYAIKKVFGSSAYNIPISATKSMTGHALAAAGAIELIATLIAMEGDFIPPTINYRHADSDCDLDYVPNEARTAKIRTALSNSFGFGGQNASIILRKI</sequence>
<evidence type="ECO:0000256" key="7">
    <source>
        <dbReference type="ARBA" id="ARBA00022475"/>
    </source>
</evidence>
<dbReference type="KEGG" id="gfe:Gferi_27130"/>
<evidence type="ECO:0000256" key="11">
    <source>
        <dbReference type="ARBA" id="ARBA00022692"/>
    </source>
</evidence>
<evidence type="ECO:0000256" key="8">
    <source>
        <dbReference type="ARBA" id="ARBA00022516"/>
    </source>
</evidence>
<evidence type="ECO:0000313" key="26">
    <source>
        <dbReference type="EMBL" id="AOT72908.1"/>
    </source>
</evidence>
<keyword evidence="7" id="KW-1003">Cell membrane</keyword>
<dbReference type="AlphaFoldDB" id="A0A1D8GPW8"/>
<dbReference type="InterPro" id="IPR020841">
    <property type="entry name" value="PKS_Beta-ketoAc_synthase_dom"/>
</dbReference>
<protein>
    <recommendedName>
        <fullName evidence="5 22">3-oxoacyl-[acyl-carrier-protein] synthase 2</fullName>
        <ecNumber evidence="4 22">2.3.1.179</ecNumber>
    </recommendedName>
</protein>
<dbReference type="EMBL" id="CP017269">
    <property type="protein sequence ID" value="AOT72908.1"/>
    <property type="molecule type" value="Genomic_DNA"/>
</dbReference>
<evidence type="ECO:0000256" key="1">
    <source>
        <dbReference type="ARBA" id="ARBA00004533"/>
    </source>
</evidence>
<evidence type="ECO:0000259" key="25">
    <source>
        <dbReference type="PROSITE" id="PS52004"/>
    </source>
</evidence>
<evidence type="ECO:0000256" key="5">
    <source>
        <dbReference type="ARBA" id="ARBA00014657"/>
    </source>
</evidence>
<name>A0A1D8GPW8_9FIRM</name>
<comment type="pathway">
    <text evidence="2 22">Lipid metabolism; fatty acid biosynthesis.</text>
</comment>
<dbReference type="RefSeq" id="WP_069981217.1">
    <property type="nucleotide sequence ID" value="NZ_CP017269.1"/>
</dbReference>
<evidence type="ECO:0000256" key="16">
    <source>
        <dbReference type="ARBA" id="ARBA00023160"/>
    </source>
</evidence>
<evidence type="ECO:0000256" key="17">
    <source>
        <dbReference type="ARBA" id="ARBA00023315"/>
    </source>
</evidence>
<proteinExistence type="inferred from homology"/>
<dbReference type="FunFam" id="3.40.47.10:FF:000029">
    <property type="entry name" value="3-oxoacyl-[acyl-carrier-protein] synthase 1"/>
    <property type="match status" value="1"/>
</dbReference>
<keyword evidence="8 22" id="KW-0444">Lipid biosynthesis</keyword>
<accession>A0A1D8GPW8</accession>
<evidence type="ECO:0000313" key="27">
    <source>
        <dbReference type="Proteomes" id="UP000095743"/>
    </source>
</evidence>
<evidence type="ECO:0000256" key="22">
    <source>
        <dbReference type="PIRNR" id="PIRNR000447"/>
    </source>
</evidence>
<dbReference type="PANTHER" id="PTHR11712">
    <property type="entry name" value="POLYKETIDE SYNTHASE-RELATED"/>
    <property type="match status" value="1"/>
</dbReference>
<gene>
    <name evidence="26" type="ORF">Gferi_27130</name>
</gene>
<evidence type="ECO:0000256" key="23">
    <source>
        <dbReference type="PIRSR" id="PIRSR000447-1"/>
    </source>
</evidence>
<dbReference type="NCBIfam" id="NF005589">
    <property type="entry name" value="PRK07314.1"/>
    <property type="match status" value="1"/>
</dbReference>
<keyword evidence="17 22" id="KW-0012">Acyltransferase</keyword>
<evidence type="ECO:0000256" key="24">
    <source>
        <dbReference type="RuleBase" id="RU003694"/>
    </source>
</evidence>
<dbReference type="CDD" id="cd00834">
    <property type="entry name" value="KAS_I_II"/>
    <property type="match status" value="1"/>
</dbReference>
<dbReference type="GO" id="GO:0005886">
    <property type="term" value="C:plasma membrane"/>
    <property type="evidence" value="ECO:0007669"/>
    <property type="project" value="UniProtKB-SubCell"/>
</dbReference>
<keyword evidence="10 22" id="KW-0808">Transferase</keyword>
<dbReference type="EC" id="2.3.1.179" evidence="4 22"/>
<feature type="active site" description="For beta-ketoacyl synthase activity" evidence="23">
    <location>
        <position position="164"/>
    </location>
</feature>
<dbReference type="InterPro" id="IPR014031">
    <property type="entry name" value="Ketoacyl_synth_C"/>
</dbReference>
<organism evidence="26 27">
    <name type="scientific">Geosporobacter ferrireducens</name>
    <dbReference type="NCBI Taxonomy" id="1424294"/>
    <lineage>
        <taxon>Bacteria</taxon>
        <taxon>Bacillati</taxon>
        <taxon>Bacillota</taxon>
        <taxon>Clostridia</taxon>
        <taxon>Peptostreptococcales</taxon>
        <taxon>Thermotaleaceae</taxon>
        <taxon>Geosporobacter</taxon>
    </lineage>
</organism>
<keyword evidence="13" id="KW-1133">Transmembrane helix</keyword>
<dbReference type="FunFam" id="3.40.47.10:FF:000018">
    <property type="entry name" value="3-oxoacyl-[acyl-carrier-protein] synthase 2"/>
    <property type="match status" value="1"/>
</dbReference>
<dbReference type="Gene3D" id="3.40.47.10">
    <property type="match status" value="1"/>
</dbReference>
<evidence type="ECO:0000256" key="15">
    <source>
        <dbReference type="ARBA" id="ARBA00023136"/>
    </source>
</evidence>
<dbReference type="PANTHER" id="PTHR11712:SF352">
    <property type="entry name" value="3-OXOACYL-[ACYL-CARRIER-PROTEIN] SYNTHASE"/>
    <property type="match status" value="1"/>
</dbReference>
<dbReference type="PROSITE" id="PS00606">
    <property type="entry name" value="KS3_1"/>
    <property type="match status" value="1"/>
</dbReference>
<reference evidence="26 27" key="1">
    <citation type="submission" date="2016-09" db="EMBL/GenBank/DDBJ databases">
        <title>Genomic analysis reveals versatility of anaerobic energy metabolism of Geosporobacter ferrireducens IRF9 of phylum Firmicutes.</title>
        <authorList>
            <person name="Kim S.-J."/>
        </authorList>
    </citation>
    <scope>NUCLEOTIDE SEQUENCE [LARGE SCALE GENOMIC DNA]</scope>
    <source>
        <strain evidence="26 27">IRF9</strain>
    </source>
</reference>
<dbReference type="Pfam" id="PF02801">
    <property type="entry name" value="Ketoacyl-synt_C"/>
    <property type="match status" value="1"/>
</dbReference>
<comment type="similarity">
    <text evidence="3 22 24">Belongs to the thiolase-like superfamily. Beta-ketoacyl-ACP synthases family.</text>
</comment>
<dbReference type="InterPro" id="IPR017568">
    <property type="entry name" value="3-oxoacyl-ACP_synth-2"/>
</dbReference>
<dbReference type="NCBIfam" id="TIGR03150">
    <property type="entry name" value="fabF"/>
    <property type="match status" value="1"/>
</dbReference>
<keyword evidence="6" id="KW-0536">Nodulation</keyword>
<evidence type="ECO:0000256" key="13">
    <source>
        <dbReference type="ARBA" id="ARBA00022989"/>
    </source>
</evidence>
<keyword evidence="15" id="KW-0472">Membrane</keyword>
<dbReference type="InterPro" id="IPR018201">
    <property type="entry name" value="Ketoacyl_synth_AS"/>
</dbReference>
<comment type="function">
    <text evidence="18 22">Involved in the type II fatty acid elongation cycle. Catalyzes the elongation of a wide range of acyl-ACP by the addition of two carbons from malonyl-ACP to an acyl acceptor. Can efficiently catalyze the conversion of palmitoleoyl-ACP (cis-hexadec-9-enoyl-ACP) to cis-vaccenoyl-ACP (cis-octadec-11-enoyl-ACP), an essential step in the thermal regulation of fatty acid composition.</text>
</comment>
<dbReference type="Proteomes" id="UP000095743">
    <property type="component" value="Chromosome"/>
</dbReference>
<evidence type="ECO:0000256" key="6">
    <source>
        <dbReference type="ARBA" id="ARBA00022458"/>
    </source>
</evidence>
<evidence type="ECO:0000256" key="14">
    <source>
        <dbReference type="ARBA" id="ARBA00023098"/>
    </source>
</evidence>
<evidence type="ECO:0000256" key="20">
    <source>
        <dbReference type="ARBA" id="ARBA00047318"/>
    </source>
</evidence>
<comment type="function">
    <text evidence="19">Proposed to synthesize NOD factor fatty acyl chain. Involved in the synthesis of a highly unsaturated fatty acid moiety, which forms part of a lipo-oligosaccharide that is responsible for host specificity.</text>
</comment>
<dbReference type="UniPathway" id="UPA00094"/>
<comment type="catalytic activity">
    <reaction evidence="21 22">
        <text>a fatty acyl-[ACP] + malonyl-[ACP] + H(+) = a 3-oxoacyl-[ACP] + holo-[ACP] + CO2</text>
        <dbReference type="Rhea" id="RHEA:22836"/>
        <dbReference type="Rhea" id="RHEA-COMP:9623"/>
        <dbReference type="Rhea" id="RHEA-COMP:9685"/>
        <dbReference type="Rhea" id="RHEA-COMP:9916"/>
        <dbReference type="Rhea" id="RHEA-COMP:14125"/>
        <dbReference type="ChEBI" id="CHEBI:15378"/>
        <dbReference type="ChEBI" id="CHEBI:16526"/>
        <dbReference type="ChEBI" id="CHEBI:64479"/>
        <dbReference type="ChEBI" id="CHEBI:78449"/>
        <dbReference type="ChEBI" id="CHEBI:78776"/>
        <dbReference type="ChEBI" id="CHEBI:138651"/>
    </reaction>
</comment>
<dbReference type="InterPro" id="IPR014030">
    <property type="entry name" value="Ketoacyl_synth_N"/>
</dbReference>
<keyword evidence="11" id="KW-0812">Transmembrane</keyword>
<evidence type="ECO:0000256" key="12">
    <source>
        <dbReference type="ARBA" id="ARBA00022832"/>
    </source>
</evidence>
<dbReference type="STRING" id="1424294.Gferi_27130"/>
<evidence type="ECO:0000256" key="4">
    <source>
        <dbReference type="ARBA" id="ARBA00012356"/>
    </source>
</evidence>
<keyword evidence="12" id="KW-0276">Fatty acid metabolism</keyword>
<evidence type="ECO:0000256" key="9">
    <source>
        <dbReference type="ARBA" id="ARBA00022519"/>
    </source>
</evidence>
<feature type="domain" description="Ketosynthase family 3 (KS3)" evidence="25">
    <location>
        <begin position="3"/>
        <end position="411"/>
    </location>
</feature>
<comment type="catalytic activity">
    <reaction evidence="20 22">
        <text>(9Z)-hexadecenoyl-[ACP] + malonyl-[ACP] + H(+) = 3-oxo-(11Z)-octadecenoyl-[ACP] + holo-[ACP] + CO2</text>
        <dbReference type="Rhea" id="RHEA:55040"/>
        <dbReference type="Rhea" id="RHEA-COMP:9623"/>
        <dbReference type="Rhea" id="RHEA-COMP:9685"/>
        <dbReference type="Rhea" id="RHEA-COMP:10800"/>
        <dbReference type="Rhea" id="RHEA-COMP:14074"/>
        <dbReference type="ChEBI" id="CHEBI:15378"/>
        <dbReference type="ChEBI" id="CHEBI:16526"/>
        <dbReference type="ChEBI" id="CHEBI:64479"/>
        <dbReference type="ChEBI" id="CHEBI:78449"/>
        <dbReference type="ChEBI" id="CHEBI:83989"/>
        <dbReference type="ChEBI" id="CHEBI:138538"/>
        <dbReference type="EC" id="2.3.1.179"/>
    </reaction>
</comment>
<dbReference type="GO" id="GO:0004315">
    <property type="term" value="F:3-oxoacyl-[acyl-carrier-protein] synthase activity"/>
    <property type="evidence" value="ECO:0007669"/>
    <property type="project" value="UniProtKB-UniRule"/>
</dbReference>
<dbReference type="Pfam" id="PF00109">
    <property type="entry name" value="ketoacyl-synt"/>
    <property type="match status" value="1"/>
</dbReference>
<keyword evidence="9" id="KW-0997">Cell inner membrane</keyword>
<dbReference type="InterPro" id="IPR000794">
    <property type="entry name" value="Beta-ketoacyl_synthase"/>
</dbReference>
<evidence type="ECO:0000256" key="21">
    <source>
        <dbReference type="ARBA" id="ARBA00047659"/>
    </source>
</evidence>
<dbReference type="OrthoDB" id="9808669at2"/>
<evidence type="ECO:0000256" key="2">
    <source>
        <dbReference type="ARBA" id="ARBA00005194"/>
    </source>
</evidence>
<keyword evidence="16 22" id="KW-0275">Fatty acid biosynthesis</keyword>
<dbReference type="PROSITE" id="PS52004">
    <property type="entry name" value="KS3_2"/>
    <property type="match status" value="1"/>
</dbReference>
<keyword evidence="14" id="KW-0443">Lipid metabolism</keyword>
<evidence type="ECO:0000256" key="10">
    <source>
        <dbReference type="ARBA" id="ARBA00022679"/>
    </source>
</evidence>
<dbReference type="SMART" id="SM00825">
    <property type="entry name" value="PKS_KS"/>
    <property type="match status" value="1"/>
</dbReference>
<evidence type="ECO:0000256" key="3">
    <source>
        <dbReference type="ARBA" id="ARBA00008467"/>
    </source>
</evidence>
<dbReference type="PIRSF" id="PIRSF000447">
    <property type="entry name" value="KAS_II"/>
    <property type="match status" value="1"/>
</dbReference>
<evidence type="ECO:0000256" key="19">
    <source>
        <dbReference type="ARBA" id="ARBA00037576"/>
    </source>
</evidence>
<comment type="subcellular location">
    <subcellularLocation>
        <location evidence="1">Cell inner membrane</location>
    </subcellularLocation>
</comment>
<evidence type="ECO:0000256" key="18">
    <source>
        <dbReference type="ARBA" id="ARBA00024006"/>
    </source>
</evidence>
<dbReference type="GO" id="GO:0030497">
    <property type="term" value="P:fatty acid elongation"/>
    <property type="evidence" value="ECO:0007669"/>
    <property type="project" value="UniProtKB-ARBA"/>
</dbReference>
<dbReference type="SUPFAM" id="SSF53901">
    <property type="entry name" value="Thiolase-like"/>
    <property type="match status" value="2"/>
</dbReference>